<evidence type="ECO:0000259" key="2">
    <source>
        <dbReference type="Pfam" id="PF14300"/>
    </source>
</evidence>
<dbReference type="AlphaFoldDB" id="A0A327PJM7"/>
<keyword evidence="1" id="KW-1133">Transmembrane helix</keyword>
<comment type="caution">
    <text evidence="3">The sequence shown here is derived from an EMBL/GenBank/DDBJ whole genome shotgun (WGS) entry which is preliminary data.</text>
</comment>
<organism evidence="3 4">
    <name type="scientific">Algoriphagus yeomjeoni</name>
    <dbReference type="NCBI Taxonomy" id="291403"/>
    <lineage>
        <taxon>Bacteria</taxon>
        <taxon>Pseudomonadati</taxon>
        <taxon>Bacteroidota</taxon>
        <taxon>Cytophagia</taxon>
        <taxon>Cytophagales</taxon>
        <taxon>Cyclobacteriaceae</taxon>
        <taxon>Algoriphagus</taxon>
    </lineage>
</organism>
<dbReference type="InterPro" id="IPR025402">
    <property type="entry name" value="DMP19_C"/>
</dbReference>
<evidence type="ECO:0000313" key="3">
    <source>
        <dbReference type="EMBL" id="RAI91571.1"/>
    </source>
</evidence>
<dbReference type="EMBL" id="QLLK01000004">
    <property type="protein sequence ID" value="RAI91571.1"/>
    <property type="molecule type" value="Genomic_DNA"/>
</dbReference>
<feature type="transmembrane region" description="Helical" evidence="1">
    <location>
        <begin position="6"/>
        <end position="21"/>
    </location>
</feature>
<dbReference type="Proteomes" id="UP000249610">
    <property type="component" value="Unassembled WGS sequence"/>
</dbReference>
<reference evidence="3 4" key="1">
    <citation type="submission" date="2018-06" db="EMBL/GenBank/DDBJ databases">
        <title>Genomic Encyclopedia of Archaeal and Bacterial Type Strains, Phase II (KMG-II): from individual species to whole genera.</title>
        <authorList>
            <person name="Goeker M."/>
        </authorList>
    </citation>
    <scope>NUCLEOTIDE SEQUENCE [LARGE SCALE GENOMIC DNA]</scope>
    <source>
        <strain evidence="3 4">DSM 23446</strain>
    </source>
</reference>
<dbReference type="Gene3D" id="1.20.1420.60">
    <property type="match status" value="1"/>
</dbReference>
<sequence>MKIGFIISIGVFLLIIGFFIWKRKSKNTQNAPTEFLKLESENQSNKHIPKLPENWIAEIEKKWDGKAWNKYNNAYYDIWAKACEDVYDKNKYWEKNQTHADFLNELTKEQRVYFTLINFESQVNNGGVYQFLFNYPELSILALQAMQETGLEKLEKDYEIVLKEFFGNFKTIQDLHSKFNDNHRDWNNRWTSFSEGYKELTSTEVIESYFFTEIFTKDYQQKLIDYVKSNPDKIYKIEY</sequence>
<keyword evidence="1" id="KW-0812">Transmembrane</keyword>
<accession>A0A327PJM7</accession>
<evidence type="ECO:0000256" key="1">
    <source>
        <dbReference type="SAM" id="Phobius"/>
    </source>
</evidence>
<protein>
    <submittedName>
        <fullName evidence="3">Uncharacterized protein DUF4375</fullName>
    </submittedName>
</protein>
<keyword evidence="1" id="KW-0472">Membrane</keyword>
<gene>
    <name evidence="3" type="ORF">LV83_01760</name>
</gene>
<dbReference type="RefSeq" id="WP_111611149.1">
    <property type="nucleotide sequence ID" value="NZ_QLLK01000004.1"/>
</dbReference>
<dbReference type="OrthoDB" id="6334863at2"/>
<name>A0A327PJM7_9BACT</name>
<feature type="domain" description="DNA mimic protein DMP19 C-terminal" evidence="2">
    <location>
        <begin position="105"/>
        <end position="230"/>
    </location>
</feature>
<proteinExistence type="predicted"/>
<dbReference type="Pfam" id="PF14300">
    <property type="entry name" value="DMP19"/>
    <property type="match status" value="1"/>
</dbReference>
<keyword evidence="4" id="KW-1185">Reference proteome</keyword>
<evidence type="ECO:0000313" key="4">
    <source>
        <dbReference type="Proteomes" id="UP000249610"/>
    </source>
</evidence>